<dbReference type="Pfam" id="PF13671">
    <property type="entry name" value="AAA_33"/>
    <property type="match status" value="1"/>
</dbReference>
<dbReference type="EMBL" id="UXUI01007195">
    <property type="protein sequence ID" value="VDD86158.1"/>
    <property type="molecule type" value="Genomic_DNA"/>
</dbReference>
<dbReference type="AlphaFoldDB" id="A0A0N4UVV6"/>
<proteinExistence type="predicted"/>
<dbReference type="Proteomes" id="UP000274131">
    <property type="component" value="Unassembled WGS sequence"/>
</dbReference>
<dbReference type="SUPFAM" id="SSF52540">
    <property type="entry name" value="P-loop containing nucleoside triphosphate hydrolases"/>
    <property type="match status" value="1"/>
</dbReference>
<dbReference type="PANTHER" id="PTHR46535:SF1">
    <property type="entry name" value="NEDD4-BINDING PROTEIN 2"/>
    <property type="match status" value="1"/>
</dbReference>
<organism evidence="4">
    <name type="scientific">Enterobius vermicularis</name>
    <name type="common">Human pinworm</name>
    <dbReference type="NCBI Taxonomy" id="51028"/>
    <lineage>
        <taxon>Eukaryota</taxon>
        <taxon>Metazoa</taxon>
        <taxon>Ecdysozoa</taxon>
        <taxon>Nematoda</taxon>
        <taxon>Chromadorea</taxon>
        <taxon>Rhabditida</taxon>
        <taxon>Spirurina</taxon>
        <taxon>Oxyuridomorpha</taxon>
        <taxon>Oxyuroidea</taxon>
        <taxon>Oxyuridae</taxon>
        <taxon>Enterobius</taxon>
    </lineage>
</organism>
<dbReference type="InterPro" id="IPR036063">
    <property type="entry name" value="Smr_dom_sf"/>
</dbReference>
<dbReference type="SMART" id="SM00463">
    <property type="entry name" value="SMR"/>
    <property type="match status" value="1"/>
</dbReference>
<dbReference type="InterPro" id="IPR052772">
    <property type="entry name" value="Endo/PolyKinase_Domain-Protein"/>
</dbReference>
<keyword evidence="3" id="KW-1185">Reference proteome</keyword>
<dbReference type="WBParaSite" id="EVEC_0000159301-mRNA-1">
    <property type="protein sequence ID" value="EVEC_0000159301-mRNA-1"/>
    <property type="gene ID" value="EVEC_0000159301"/>
</dbReference>
<reference evidence="2 3" key="2">
    <citation type="submission" date="2018-10" db="EMBL/GenBank/DDBJ databases">
        <authorList>
            <consortium name="Pathogen Informatics"/>
        </authorList>
    </citation>
    <scope>NUCLEOTIDE SEQUENCE [LARGE SCALE GENOMIC DNA]</scope>
</reference>
<feature type="domain" description="Smr" evidence="1">
    <location>
        <begin position="760"/>
        <end position="839"/>
    </location>
</feature>
<dbReference type="PROSITE" id="PS50828">
    <property type="entry name" value="SMR"/>
    <property type="match status" value="1"/>
</dbReference>
<gene>
    <name evidence="2" type="ORF">EVEC_LOCUS1301</name>
</gene>
<dbReference type="Gene3D" id="3.40.50.300">
    <property type="entry name" value="P-loop containing nucleotide triphosphate hydrolases"/>
    <property type="match status" value="1"/>
</dbReference>
<reference evidence="4" key="1">
    <citation type="submission" date="2017-02" db="UniProtKB">
        <authorList>
            <consortium name="WormBaseParasite"/>
        </authorList>
    </citation>
    <scope>IDENTIFICATION</scope>
</reference>
<dbReference type="InterPro" id="IPR002625">
    <property type="entry name" value="Smr_dom"/>
</dbReference>
<protein>
    <submittedName>
        <fullName evidence="4">Smr domain-containing protein</fullName>
    </submittedName>
</protein>
<dbReference type="InterPro" id="IPR027417">
    <property type="entry name" value="P-loop_NTPase"/>
</dbReference>
<dbReference type="SUPFAM" id="SSF160443">
    <property type="entry name" value="SMR domain-like"/>
    <property type="match status" value="1"/>
</dbReference>
<evidence type="ECO:0000313" key="4">
    <source>
        <dbReference type="WBParaSite" id="EVEC_0000159301-mRNA-1"/>
    </source>
</evidence>
<dbReference type="GO" id="GO:0004519">
    <property type="term" value="F:endonuclease activity"/>
    <property type="evidence" value="ECO:0007669"/>
    <property type="project" value="TreeGrafter"/>
</dbReference>
<dbReference type="STRING" id="51028.A0A0N4UVV6"/>
<name>A0A0N4UVV6_ENTVE</name>
<dbReference type="Gene3D" id="3.30.1370.110">
    <property type="match status" value="1"/>
</dbReference>
<sequence>MTAPAITHIQCWDGNTDLENLKRCIKHGHPVLVLMRGVPGSGKSYLAKELVANSPGVILSADDFFMENGVYKFDQSRLQEIHRRVLNKVWARTCKIIEMFFLQTFQQEDLQICSFIAKAALANNVKPIIIDNTNIFVAHMKPYVTQGLRHQYEIYFVEPTTEWKNKPQLCAKANSHGIPAEKISILLNSFEPISLAAAIKPAQLKLMPPDAVDLEEDNCTRKLEQLSISITHDASIVRDGSKVRERVVGHEMKSALGEKKIVEGCGFQASNACGGFEGSCSASSDLNNAQLFSLLPDSQIQALAHQSTGTQTNDIIRTLFLRGVMAVDTLLAAVMTRSEVFLVMRPRSTRGLEVKERGSQTAASPLPTELDILLSMFPLEAPADLLHLLETCGFENAVGINFEMHSHFDLFANAVEESVSEEMLQLSNSVNVADDSVNEDHMNMTQQTTGFHEGSDGPVLHRELMPSSFKQQCLPEPVKDGHQRMELSLDMIQKLSDLFEFELSFGAGISELACYRVVIGSVPSEDQDADGRSFVRSTYVDLPLWFCRQLYGFWQGLPVKNACEGEGFKCSDFDLAFPSVYPTGVSQAVNDNEIVSSLKCINLNLDNKEYGKVPLAKLTTAQKLQLNHLCETYPTIARDRIEECYRDTNFSMEAVKYTLNMFLGEEDVPDNKSARTVYEFETTNQPSLEYAQSEADRIQNEIDYCVQQRNVLFKKAEDSKVVGAKQLYLSDAQHYDRRMKCLIKEKNEIISRANSSRNFVDLHHMSVQAAIKLLKEKLNCLDRPPNLRNGRSDRKLTVITGYGKSSVGPIKLKPAVLQWLKQFHYDCFHLFEKRISSKSEEFEDGVMVLFYSFYLNNPGEIVVTAK</sequence>
<evidence type="ECO:0000313" key="3">
    <source>
        <dbReference type="Proteomes" id="UP000274131"/>
    </source>
</evidence>
<evidence type="ECO:0000313" key="2">
    <source>
        <dbReference type="EMBL" id="VDD86158.1"/>
    </source>
</evidence>
<evidence type="ECO:0000259" key="1">
    <source>
        <dbReference type="PROSITE" id="PS50828"/>
    </source>
</evidence>
<dbReference type="OrthoDB" id="3231855at2759"/>
<accession>A0A0N4UVV6</accession>
<dbReference type="PANTHER" id="PTHR46535">
    <property type="entry name" value="NEDD4-BINDING PROTEIN 2"/>
    <property type="match status" value="1"/>
</dbReference>
<dbReference type="GO" id="GO:0005634">
    <property type="term" value="C:nucleus"/>
    <property type="evidence" value="ECO:0007669"/>
    <property type="project" value="TreeGrafter"/>
</dbReference>